<evidence type="ECO:0000313" key="13">
    <source>
        <dbReference type="EMBL" id="KAG5653423.1"/>
    </source>
</evidence>
<dbReference type="GO" id="GO:0016705">
    <property type="term" value="F:oxidoreductase activity, acting on paired donors, with incorporation or reduction of molecular oxygen"/>
    <property type="evidence" value="ECO:0007669"/>
    <property type="project" value="InterPro"/>
</dbReference>
<dbReference type="EMBL" id="JABCKI010000054">
    <property type="protein sequence ID" value="KAG5653423.1"/>
    <property type="molecule type" value="Genomic_DNA"/>
</dbReference>
<evidence type="ECO:0000256" key="2">
    <source>
        <dbReference type="ARBA" id="ARBA00004370"/>
    </source>
</evidence>
<dbReference type="PANTHER" id="PTHR24305:SF166">
    <property type="entry name" value="CYTOCHROME P450 12A4, MITOCHONDRIAL-RELATED"/>
    <property type="match status" value="1"/>
</dbReference>
<evidence type="ECO:0000313" key="14">
    <source>
        <dbReference type="Proteomes" id="UP000717328"/>
    </source>
</evidence>
<keyword evidence="7" id="KW-0479">Metal-binding</keyword>
<dbReference type="InterPro" id="IPR036396">
    <property type="entry name" value="Cyt_P450_sf"/>
</dbReference>
<evidence type="ECO:0000256" key="12">
    <source>
        <dbReference type="ARBA" id="ARBA00023136"/>
    </source>
</evidence>
<evidence type="ECO:0000256" key="3">
    <source>
        <dbReference type="ARBA" id="ARBA00004721"/>
    </source>
</evidence>
<evidence type="ECO:0000256" key="5">
    <source>
        <dbReference type="ARBA" id="ARBA00022617"/>
    </source>
</evidence>
<evidence type="ECO:0000256" key="9">
    <source>
        <dbReference type="ARBA" id="ARBA00023002"/>
    </source>
</evidence>
<comment type="pathway">
    <text evidence="3">Secondary metabolite biosynthesis; terpenoid biosynthesis.</text>
</comment>
<dbReference type="Proteomes" id="UP000717328">
    <property type="component" value="Unassembled WGS sequence"/>
</dbReference>
<dbReference type="InterPro" id="IPR050121">
    <property type="entry name" value="Cytochrome_P450_monoxygenase"/>
</dbReference>
<sequence length="241" mass="26655">MFSLSLVRQFAPFLSKLGAPSFRRMVVEWTPNQAVQKVKNISDIMHNTAQEILRSKVAAITGEHKEDSAEPACAKDLISVLCQWDCQVIHSDTTSSALSRILYMLSKHPKIQDNVRNEVREKLRERQAQGDTSGRLCYDEVTSLPLLDAVIKETLRLYPPVPFVRRTTIKERTVSYSSGDSKDSAGLSSVTIPVGTTIFISIAGSNRLKSVWGPDAKQWKPARWLGGAPASVRLPGIYGGT</sequence>
<evidence type="ECO:0000256" key="4">
    <source>
        <dbReference type="ARBA" id="ARBA00010617"/>
    </source>
</evidence>
<reference evidence="13" key="1">
    <citation type="submission" date="2021-02" db="EMBL/GenBank/DDBJ databases">
        <authorList>
            <person name="Nieuwenhuis M."/>
            <person name="Van De Peppel L.J.J."/>
        </authorList>
    </citation>
    <scope>NUCLEOTIDE SEQUENCE</scope>
    <source>
        <strain evidence="13">D49</strain>
    </source>
</reference>
<dbReference type="GO" id="GO:0020037">
    <property type="term" value="F:heme binding"/>
    <property type="evidence" value="ECO:0007669"/>
    <property type="project" value="InterPro"/>
</dbReference>
<evidence type="ECO:0000256" key="7">
    <source>
        <dbReference type="ARBA" id="ARBA00022723"/>
    </source>
</evidence>
<dbReference type="Pfam" id="PF00067">
    <property type="entry name" value="p450"/>
    <property type="match status" value="1"/>
</dbReference>
<reference evidence="13" key="2">
    <citation type="submission" date="2021-10" db="EMBL/GenBank/DDBJ databases">
        <title>Phylogenomics reveals ancestral predisposition of the termite-cultivated fungus Termitomyces towards a domesticated lifestyle.</title>
        <authorList>
            <person name="Auxier B."/>
            <person name="Grum-Grzhimaylo A."/>
            <person name="Cardenas M.E."/>
            <person name="Lodge J.D."/>
            <person name="Laessoe T."/>
            <person name="Pedersen O."/>
            <person name="Smith M.E."/>
            <person name="Kuyper T.W."/>
            <person name="Franco-Molano E.A."/>
            <person name="Baroni T.J."/>
            <person name="Aanen D.K."/>
        </authorList>
    </citation>
    <scope>NUCLEOTIDE SEQUENCE</scope>
    <source>
        <strain evidence="13">D49</strain>
    </source>
</reference>
<name>A0A9P7GNM9_9AGAR</name>
<keyword evidence="10" id="KW-0408">Iron</keyword>
<keyword evidence="5" id="KW-0349">Heme</keyword>
<comment type="similarity">
    <text evidence="4">Belongs to the cytochrome P450 family.</text>
</comment>
<dbReference type="GO" id="GO:0004497">
    <property type="term" value="F:monooxygenase activity"/>
    <property type="evidence" value="ECO:0007669"/>
    <property type="project" value="UniProtKB-KW"/>
</dbReference>
<comment type="subcellular location">
    <subcellularLocation>
        <location evidence="2">Membrane</location>
    </subcellularLocation>
</comment>
<gene>
    <name evidence="13" type="ORF">H0H81_000534</name>
</gene>
<dbReference type="GO" id="GO:0005506">
    <property type="term" value="F:iron ion binding"/>
    <property type="evidence" value="ECO:0007669"/>
    <property type="project" value="InterPro"/>
</dbReference>
<keyword evidence="6" id="KW-0812">Transmembrane</keyword>
<keyword evidence="11" id="KW-0503">Monooxygenase</keyword>
<dbReference type="PANTHER" id="PTHR24305">
    <property type="entry name" value="CYTOCHROME P450"/>
    <property type="match status" value="1"/>
</dbReference>
<dbReference type="GO" id="GO:0016020">
    <property type="term" value="C:membrane"/>
    <property type="evidence" value="ECO:0007669"/>
    <property type="project" value="UniProtKB-SubCell"/>
</dbReference>
<keyword evidence="14" id="KW-1185">Reference proteome</keyword>
<evidence type="ECO:0000256" key="6">
    <source>
        <dbReference type="ARBA" id="ARBA00022692"/>
    </source>
</evidence>
<evidence type="ECO:0000256" key="10">
    <source>
        <dbReference type="ARBA" id="ARBA00023004"/>
    </source>
</evidence>
<dbReference type="SUPFAM" id="SSF48264">
    <property type="entry name" value="Cytochrome P450"/>
    <property type="match status" value="1"/>
</dbReference>
<comment type="cofactor">
    <cofactor evidence="1">
        <name>heme</name>
        <dbReference type="ChEBI" id="CHEBI:30413"/>
    </cofactor>
</comment>
<dbReference type="OrthoDB" id="1470350at2759"/>
<evidence type="ECO:0000256" key="8">
    <source>
        <dbReference type="ARBA" id="ARBA00022989"/>
    </source>
</evidence>
<comment type="caution">
    <text evidence="13">The sequence shown here is derived from an EMBL/GenBank/DDBJ whole genome shotgun (WGS) entry which is preliminary data.</text>
</comment>
<dbReference type="InterPro" id="IPR001128">
    <property type="entry name" value="Cyt_P450"/>
</dbReference>
<keyword evidence="12" id="KW-0472">Membrane</keyword>
<evidence type="ECO:0000256" key="11">
    <source>
        <dbReference type="ARBA" id="ARBA00023033"/>
    </source>
</evidence>
<evidence type="ECO:0000256" key="1">
    <source>
        <dbReference type="ARBA" id="ARBA00001971"/>
    </source>
</evidence>
<evidence type="ECO:0008006" key="15">
    <source>
        <dbReference type="Google" id="ProtNLM"/>
    </source>
</evidence>
<keyword evidence="9" id="KW-0560">Oxidoreductase</keyword>
<keyword evidence="8" id="KW-1133">Transmembrane helix</keyword>
<dbReference type="AlphaFoldDB" id="A0A9P7GNM9"/>
<dbReference type="Gene3D" id="1.10.630.10">
    <property type="entry name" value="Cytochrome P450"/>
    <property type="match status" value="1"/>
</dbReference>
<proteinExistence type="inferred from homology"/>
<organism evidence="13 14">
    <name type="scientific">Sphagnurus paluster</name>
    <dbReference type="NCBI Taxonomy" id="117069"/>
    <lineage>
        <taxon>Eukaryota</taxon>
        <taxon>Fungi</taxon>
        <taxon>Dikarya</taxon>
        <taxon>Basidiomycota</taxon>
        <taxon>Agaricomycotina</taxon>
        <taxon>Agaricomycetes</taxon>
        <taxon>Agaricomycetidae</taxon>
        <taxon>Agaricales</taxon>
        <taxon>Tricholomatineae</taxon>
        <taxon>Lyophyllaceae</taxon>
        <taxon>Sphagnurus</taxon>
    </lineage>
</organism>
<accession>A0A9P7GNM9</accession>
<protein>
    <recommendedName>
        <fullName evidence="15">Cytochrome P450</fullName>
    </recommendedName>
</protein>